<dbReference type="STRING" id="33960.TY91_14165"/>
<dbReference type="InterPro" id="IPR001647">
    <property type="entry name" value="HTH_TetR"/>
</dbReference>
<proteinExistence type="predicted"/>
<dbReference type="PROSITE" id="PS50977">
    <property type="entry name" value="HTH_TETR_2"/>
    <property type="match status" value="1"/>
</dbReference>
<feature type="domain" description="HTH tetR-type" evidence="3">
    <location>
        <begin position="19"/>
        <end position="79"/>
    </location>
</feature>
<reference evidence="4 5" key="1">
    <citation type="journal article" date="2015" name="Genome Announc.">
        <title>Expanding the biotechnology potential of lactobacilli through comparative genomics of 213 strains and associated genera.</title>
        <authorList>
            <person name="Sun Z."/>
            <person name="Harris H.M."/>
            <person name="McCann A."/>
            <person name="Guo C."/>
            <person name="Argimon S."/>
            <person name="Zhang W."/>
            <person name="Yang X."/>
            <person name="Jeffery I.B."/>
            <person name="Cooney J.C."/>
            <person name="Kagawa T.F."/>
            <person name="Liu W."/>
            <person name="Song Y."/>
            <person name="Salvetti E."/>
            <person name="Wrobel A."/>
            <person name="Rasinkangas P."/>
            <person name="Parkhill J."/>
            <person name="Rea M.C."/>
            <person name="O'Sullivan O."/>
            <person name="Ritari J."/>
            <person name="Douillard F.P."/>
            <person name="Paul Ross R."/>
            <person name="Yang R."/>
            <person name="Briner A.E."/>
            <person name="Felis G.E."/>
            <person name="de Vos W.M."/>
            <person name="Barrangou R."/>
            <person name="Klaenhammer T.R."/>
            <person name="Caufield P.W."/>
            <person name="Cui Y."/>
            <person name="Zhang H."/>
            <person name="O'Toole P.W."/>
        </authorList>
    </citation>
    <scope>NUCLEOTIDE SEQUENCE [LARGE SCALE GENOMIC DNA]</scope>
    <source>
        <strain evidence="4 5">DSM 20515</strain>
    </source>
</reference>
<organism evidence="4 5">
    <name type="scientific">Secundilactobacillus collinoides DSM 20515 = JCM 1123</name>
    <dbReference type="NCBI Taxonomy" id="1423733"/>
    <lineage>
        <taxon>Bacteria</taxon>
        <taxon>Bacillati</taxon>
        <taxon>Bacillota</taxon>
        <taxon>Bacilli</taxon>
        <taxon>Lactobacillales</taxon>
        <taxon>Lactobacillaceae</taxon>
        <taxon>Secundilactobacillus</taxon>
    </lineage>
</organism>
<dbReference type="InterPro" id="IPR023772">
    <property type="entry name" value="DNA-bd_HTH_TetR-type_CS"/>
</dbReference>
<dbReference type="EMBL" id="AYYR01000013">
    <property type="protein sequence ID" value="KRM77120.1"/>
    <property type="molecule type" value="Genomic_DNA"/>
</dbReference>
<feature type="DNA-binding region" description="H-T-H motif" evidence="2">
    <location>
        <begin position="42"/>
        <end position="61"/>
    </location>
</feature>
<comment type="caution">
    <text evidence="4">The sequence shown here is derived from an EMBL/GenBank/DDBJ whole genome shotgun (WGS) entry which is preliminary data.</text>
</comment>
<dbReference type="PATRIC" id="fig|1423733.4.peg.377"/>
<dbReference type="AlphaFoldDB" id="A0A0R2BE64"/>
<dbReference type="InterPro" id="IPR039532">
    <property type="entry name" value="TetR_C_Firmicutes"/>
</dbReference>
<dbReference type="GO" id="GO:0003677">
    <property type="term" value="F:DNA binding"/>
    <property type="evidence" value="ECO:0007669"/>
    <property type="project" value="UniProtKB-UniRule"/>
</dbReference>
<evidence type="ECO:0000256" key="2">
    <source>
        <dbReference type="PROSITE-ProRule" id="PRU00335"/>
    </source>
</evidence>
<dbReference type="Gene3D" id="1.10.357.10">
    <property type="entry name" value="Tetracycline Repressor, domain 2"/>
    <property type="match status" value="1"/>
</dbReference>
<dbReference type="SUPFAM" id="SSF46689">
    <property type="entry name" value="Homeodomain-like"/>
    <property type="match status" value="1"/>
</dbReference>
<dbReference type="Proteomes" id="UP000051845">
    <property type="component" value="Unassembled WGS sequence"/>
</dbReference>
<evidence type="ECO:0000313" key="4">
    <source>
        <dbReference type="EMBL" id="KRM77120.1"/>
    </source>
</evidence>
<accession>A0A0R2BE64</accession>
<evidence type="ECO:0000256" key="1">
    <source>
        <dbReference type="ARBA" id="ARBA00023125"/>
    </source>
</evidence>
<evidence type="ECO:0000313" key="5">
    <source>
        <dbReference type="Proteomes" id="UP000051845"/>
    </source>
</evidence>
<dbReference type="InterPro" id="IPR009057">
    <property type="entry name" value="Homeodomain-like_sf"/>
</dbReference>
<sequence>MDVQNWMIVTKCLVEVIHMDSRRRLLTAMHDLLGQNSIEKITVKQLLETADVSRGTFYTYFPDKYALMNSYFRDAVYQHMQGAVSDPWVTILEKGGLFLKANQAYFTEAMKSNGQNSFLEFWVDDSLKNVRYGLLLRSGKQRLSELDEQRIQFFVAGYTQLTRNWIVSGMVEDPVQLAETIYDLMPAELKRYLW</sequence>
<name>A0A0R2BE64_SECCO</name>
<dbReference type="PROSITE" id="PS01081">
    <property type="entry name" value="HTH_TETR_1"/>
    <property type="match status" value="1"/>
</dbReference>
<evidence type="ECO:0000259" key="3">
    <source>
        <dbReference type="PROSITE" id="PS50977"/>
    </source>
</evidence>
<dbReference type="PANTHER" id="PTHR43479">
    <property type="entry name" value="ACREF/ENVCD OPERON REPRESSOR-RELATED"/>
    <property type="match status" value="1"/>
</dbReference>
<protein>
    <recommendedName>
        <fullName evidence="3">HTH tetR-type domain-containing protein</fullName>
    </recommendedName>
</protein>
<dbReference type="Pfam" id="PF14278">
    <property type="entry name" value="TetR_C_8"/>
    <property type="match status" value="1"/>
</dbReference>
<dbReference type="Pfam" id="PF00440">
    <property type="entry name" value="TetR_N"/>
    <property type="match status" value="1"/>
</dbReference>
<gene>
    <name evidence="4" type="ORF">FC82_GL000355</name>
</gene>
<dbReference type="PANTHER" id="PTHR43479:SF7">
    <property type="entry name" value="TETR-FAMILY TRANSCRIPTIONAL REGULATOR"/>
    <property type="match status" value="1"/>
</dbReference>
<keyword evidence="1 2" id="KW-0238">DNA-binding</keyword>
<dbReference type="InterPro" id="IPR050624">
    <property type="entry name" value="HTH-type_Tx_Regulator"/>
</dbReference>